<dbReference type="AlphaFoldDB" id="A0A8H6M771"/>
<feature type="domain" description="GAG-pre-integrase" evidence="1">
    <location>
        <begin position="4"/>
        <end position="49"/>
    </location>
</feature>
<organism evidence="2 3">
    <name type="scientific">Ephemerocybe angulata</name>
    <dbReference type="NCBI Taxonomy" id="980116"/>
    <lineage>
        <taxon>Eukaryota</taxon>
        <taxon>Fungi</taxon>
        <taxon>Dikarya</taxon>
        <taxon>Basidiomycota</taxon>
        <taxon>Agaricomycotina</taxon>
        <taxon>Agaricomycetes</taxon>
        <taxon>Agaricomycetidae</taxon>
        <taxon>Agaricales</taxon>
        <taxon>Agaricineae</taxon>
        <taxon>Psathyrellaceae</taxon>
        <taxon>Ephemerocybe</taxon>
    </lineage>
</organism>
<sequence>PLDLDLWHRRFSHLGWESTKVIVRGKYVTGVSLVGALTPSKCVACVEGKGRASTYPHNMNRASFAGELLHVD</sequence>
<dbReference type="Proteomes" id="UP000521943">
    <property type="component" value="Unassembled WGS sequence"/>
</dbReference>
<dbReference type="Pfam" id="PF13976">
    <property type="entry name" value="gag_pre-integrs"/>
    <property type="match status" value="1"/>
</dbReference>
<evidence type="ECO:0000313" key="3">
    <source>
        <dbReference type="Proteomes" id="UP000521943"/>
    </source>
</evidence>
<feature type="non-terminal residue" evidence="2">
    <location>
        <position position="1"/>
    </location>
</feature>
<feature type="non-terminal residue" evidence="2">
    <location>
        <position position="72"/>
    </location>
</feature>
<accession>A0A8H6M771</accession>
<comment type="caution">
    <text evidence="2">The sequence shown here is derived from an EMBL/GenBank/DDBJ whole genome shotgun (WGS) entry which is preliminary data.</text>
</comment>
<dbReference type="InterPro" id="IPR025724">
    <property type="entry name" value="GAG-pre-integrase_dom"/>
</dbReference>
<evidence type="ECO:0000313" key="2">
    <source>
        <dbReference type="EMBL" id="KAF6753812.1"/>
    </source>
</evidence>
<reference evidence="2 3" key="1">
    <citation type="submission" date="2020-07" db="EMBL/GenBank/DDBJ databases">
        <title>Comparative genomics of pyrophilous fungi reveals a link between fire events and developmental genes.</title>
        <authorList>
            <consortium name="DOE Joint Genome Institute"/>
            <person name="Steindorff A.S."/>
            <person name="Carver A."/>
            <person name="Calhoun S."/>
            <person name="Stillman K."/>
            <person name="Liu H."/>
            <person name="Lipzen A."/>
            <person name="Pangilinan J."/>
            <person name="Labutti K."/>
            <person name="Bruns T.D."/>
            <person name="Grigoriev I.V."/>
        </authorList>
    </citation>
    <scope>NUCLEOTIDE SEQUENCE [LARGE SCALE GENOMIC DNA]</scope>
    <source>
        <strain evidence="2 3">CBS 144469</strain>
    </source>
</reference>
<dbReference type="EMBL" id="JACGCI010000037">
    <property type="protein sequence ID" value="KAF6753812.1"/>
    <property type="molecule type" value="Genomic_DNA"/>
</dbReference>
<dbReference type="OrthoDB" id="7691805at2759"/>
<protein>
    <recommendedName>
        <fullName evidence="1">GAG-pre-integrase domain-containing protein</fullName>
    </recommendedName>
</protein>
<name>A0A8H6M771_9AGAR</name>
<keyword evidence="3" id="KW-1185">Reference proteome</keyword>
<evidence type="ECO:0000259" key="1">
    <source>
        <dbReference type="Pfam" id="PF13976"/>
    </source>
</evidence>
<proteinExistence type="predicted"/>
<gene>
    <name evidence="2" type="ORF">DFP72DRAFT_749195</name>
</gene>